<dbReference type="Pfam" id="PF13704">
    <property type="entry name" value="Glyco_tranf_2_4"/>
    <property type="match status" value="1"/>
</dbReference>
<dbReference type="PANTHER" id="PTHR43630">
    <property type="entry name" value="POLY-BETA-1,6-N-ACETYL-D-GLUCOSAMINE SYNTHASE"/>
    <property type="match status" value="1"/>
</dbReference>
<proteinExistence type="predicted"/>
<name>A8ICU8_AZOC5</name>
<gene>
    <name evidence="1" type="ordered locus">AZC_2846</name>
</gene>
<reference evidence="1 2" key="5">
    <citation type="journal article" date="2010" name="Appl. Environ. Microbiol.">
        <title>phrR-like gene praR of Azorhizobium caulinodans ORS571 is essential for symbiosis with Sesbania rostrata and is involved in expression of reb genes.</title>
        <authorList>
            <person name="Akiba N."/>
            <person name="Aono T."/>
            <person name="Toyazaki H."/>
            <person name="Sato S."/>
            <person name="Oyaizu H."/>
        </authorList>
    </citation>
    <scope>NUCLEOTIDE SEQUENCE [LARGE SCALE GENOMIC DNA]</scope>
    <source>
        <strain evidence="2">ATCC 43989 / DSM 5975 / JCM 20966 / LMG 6465 / NBRC 14845 / NCIMB 13405 / ORS 571</strain>
    </source>
</reference>
<dbReference type="Proteomes" id="UP000000270">
    <property type="component" value="Chromosome"/>
</dbReference>
<protein>
    <submittedName>
        <fullName evidence="1">Putative glycosyltransferase</fullName>
    </submittedName>
</protein>
<dbReference type="PANTHER" id="PTHR43630:SF2">
    <property type="entry name" value="GLYCOSYLTRANSFERASE"/>
    <property type="match status" value="1"/>
</dbReference>
<dbReference type="eggNOG" id="COG1215">
    <property type="taxonomic scope" value="Bacteria"/>
</dbReference>
<dbReference type="KEGG" id="azc:AZC_2846"/>
<evidence type="ECO:0000313" key="2">
    <source>
        <dbReference type="Proteomes" id="UP000000270"/>
    </source>
</evidence>
<dbReference type="Gene3D" id="3.90.550.10">
    <property type="entry name" value="Spore Coat Polysaccharide Biosynthesis Protein SpsA, Chain A"/>
    <property type="match status" value="1"/>
</dbReference>
<organism evidence="1 2">
    <name type="scientific">Azorhizobium caulinodans (strain ATCC 43989 / DSM 5975 / JCM 20966 / LMG 6465 / NBRC 14845 / NCIMB 13405 / ORS 571)</name>
    <dbReference type="NCBI Taxonomy" id="438753"/>
    <lineage>
        <taxon>Bacteria</taxon>
        <taxon>Pseudomonadati</taxon>
        <taxon>Pseudomonadota</taxon>
        <taxon>Alphaproteobacteria</taxon>
        <taxon>Hyphomicrobiales</taxon>
        <taxon>Xanthobacteraceae</taxon>
        <taxon>Azorhizobium</taxon>
    </lineage>
</organism>
<accession>A8ICU8</accession>
<sequence>MTQPVRALDMAPCHSPRSAPFMRIASISLVKDEADILEGFVRHNLHFVDRMYIIDDRSTDNTPEILRRLCAESDAVRVLEDGWTGAFHQARRTTAAMRLIQKHEDWDIILPLDADEMICASDRAVFEEDLAAIPAGMAGAFAEMRYLAGPNDDMAIADPLTRVRQSLGYNPASVFKSLAPKALLKDATLAFDEGNHSLLSHGVRVPTHTLPRVPLAHFAIRSVDQIAVKCMKHYVGWRSREDYTANFVPTLVAGAQALRDEPRFALSPSAAIIPAYCAGYALEAAADRPFTERRGTLKWPELAVSPPYAQVIGLFDQLIARAAAGDALVKAAGGDMSADAVARVIAERNALQLEMDRLTASTSKLARAYWKAVGRRLFRSLRKRNLVKR</sequence>
<dbReference type="SUPFAM" id="SSF53448">
    <property type="entry name" value="Nucleotide-diphospho-sugar transferases"/>
    <property type="match status" value="1"/>
</dbReference>
<reference evidence="1 2" key="3">
    <citation type="journal article" date="2008" name="BMC Genomics">
        <title>The genome of the versatile nitrogen fixer Azorhizobium caulinodans ORS571.</title>
        <authorList>
            <person name="Lee KB."/>
            <person name="Backer P.D."/>
            <person name="Aono T."/>
            <person name="Liu CT."/>
            <person name="Suzuki S."/>
            <person name="Suzuki T."/>
            <person name="Kaneko T."/>
            <person name="Yamada M."/>
            <person name="Tabata S."/>
            <person name="Kupfer D.M."/>
            <person name="Najar F.Z."/>
            <person name="Wiley G.B."/>
            <person name="Roe B."/>
            <person name="Binnewies T.T."/>
            <person name="Ussery D.W."/>
            <person name="D'Haeze W."/>
            <person name="Herder J.D."/>
            <person name="Gevers D."/>
            <person name="Vereecke D."/>
            <person name="Holsters M."/>
            <person name="Oyaizu H."/>
        </authorList>
    </citation>
    <scope>NUCLEOTIDE SEQUENCE [LARGE SCALE GENOMIC DNA]</scope>
    <source>
        <strain evidence="2">ATCC 43989 / DSM 5975 / JCM 20966 / LMG 6465 / NBRC 14845 / NCIMB 13405 / ORS 571</strain>
    </source>
</reference>
<dbReference type="EMBL" id="AP009384">
    <property type="protein sequence ID" value="BAF88844.1"/>
    <property type="molecule type" value="Genomic_DNA"/>
</dbReference>
<reference evidence="1 2" key="1">
    <citation type="journal article" date="2007" name="Appl. Environ. Microbiol.">
        <title>Rhizobial factors required for stem nodule maturation and maintenance in Sesbania rostrata-Azorhizobium caulinodans ORS571 symbiosis.</title>
        <authorList>
            <person name="Suzuki S."/>
            <person name="Aono T."/>
            <person name="Lee KB."/>
            <person name="Suzuki T."/>
            <person name="Liu CT."/>
            <person name="Miwa H."/>
            <person name="Wakao S."/>
            <person name="Iki T."/>
            <person name="Oyaizu H."/>
        </authorList>
    </citation>
    <scope>NUCLEOTIDE SEQUENCE [LARGE SCALE GENOMIC DNA]</scope>
    <source>
        <strain evidence="2">ATCC 43989 / DSM 5975 / JCM 20966 / LMG 6465 / NBRC 14845 / NCIMB 13405 / ORS 571</strain>
    </source>
</reference>
<reference evidence="1 2" key="4">
    <citation type="journal article" date="2009" name="Appl. Environ. Microbiol.">
        <title>Comparative genome-wide transcriptional profiling of Azorhizobium caulinodans ORS571 grown under free-living and symbiotic conditions.</title>
        <authorList>
            <person name="Tsukada S."/>
            <person name="Aono T."/>
            <person name="Akiba N."/>
            <person name="Lee KB."/>
            <person name="Liu CT."/>
            <person name="Toyazaki H."/>
            <person name="Oyaizu H."/>
        </authorList>
    </citation>
    <scope>NUCLEOTIDE SEQUENCE [LARGE SCALE GENOMIC DNA]</scope>
    <source>
        <strain evidence="2">ATCC 43989 / DSM 5975 / JCM 20966 / LMG 6465 / NBRC 14845 / NCIMB 13405 / ORS 571</strain>
    </source>
</reference>
<reference evidence="2" key="2">
    <citation type="submission" date="2007-04" db="EMBL/GenBank/DDBJ databases">
        <title>Complete genome sequence of the nitrogen-fixing bacterium Azorhizobium caulinodans ORS571.</title>
        <authorList>
            <person name="Lee K.B."/>
            <person name="Backer P.D."/>
            <person name="Aono T."/>
            <person name="Liu C.T."/>
            <person name="Suzuki S."/>
            <person name="Suzuki T."/>
            <person name="Kaneko T."/>
            <person name="Yamada M."/>
            <person name="Tabata S."/>
            <person name="Kupfer D.M."/>
            <person name="Najar F.Z."/>
            <person name="Wiley G.B."/>
            <person name="Roe B."/>
            <person name="Binnewies T."/>
            <person name="Ussery D."/>
            <person name="Vereecke D."/>
            <person name="Gevers D."/>
            <person name="Holsters M."/>
            <person name="Oyaizu H."/>
        </authorList>
    </citation>
    <scope>NUCLEOTIDE SEQUENCE [LARGE SCALE GENOMIC DNA]</scope>
    <source>
        <strain evidence="2">ATCC 43989 / DSM 5975 / JCM 20966 / LMG 6465 / NBRC 14845 / NCIMB 13405 / ORS 571</strain>
    </source>
</reference>
<dbReference type="GO" id="GO:0016740">
    <property type="term" value="F:transferase activity"/>
    <property type="evidence" value="ECO:0007669"/>
    <property type="project" value="UniProtKB-KW"/>
</dbReference>
<dbReference type="HOGENOM" id="CLU_729473_0_0_5"/>
<keyword evidence="1" id="KW-0808">Transferase</keyword>
<dbReference type="InterPro" id="IPR029044">
    <property type="entry name" value="Nucleotide-diphossugar_trans"/>
</dbReference>
<evidence type="ECO:0000313" key="1">
    <source>
        <dbReference type="EMBL" id="BAF88844.1"/>
    </source>
</evidence>
<dbReference type="AlphaFoldDB" id="A8ICU8"/>
<reference evidence="1 2" key="6">
    <citation type="journal article" date="2011" name="Appl. Environ. Microbiol.">
        <title>Involvement of the azorhizobial chromosome partition gene (parA) in the onset of bacteroid differentiation during Sesbania rostrata stem nodule development.</title>
        <authorList>
            <person name="Liu CT."/>
            <person name="Lee KB."/>
            <person name="Wang YS."/>
            <person name="Peng MH."/>
            <person name="Lee KT."/>
            <person name="Suzuki S."/>
            <person name="Suzuki T."/>
            <person name="Oyaizu H."/>
        </authorList>
    </citation>
    <scope>NUCLEOTIDE SEQUENCE [LARGE SCALE GENOMIC DNA]</scope>
    <source>
        <strain evidence="2">ATCC 43989 / DSM 5975 / JCM 20966 / LMG 6465 / NBRC 14845 / NCIMB 13405 / ORS 571</strain>
    </source>
</reference>
<keyword evidence="2" id="KW-1185">Reference proteome</keyword>